<dbReference type="GO" id="GO:0000723">
    <property type="term" value="P:telomere maintenance"/>
    <property type="evidence" value="ECO:0007669"/>
    <property type="project" value="InterPro"/>
</dbReference>
<dbReference type="InterPro" id="IPR044876">
    <property type="entry name" value="HRDC_dom_sf"/>
</dbReference>
<reference evidence="2 3" key="1">
    <citation type="submission" date="2019-02" db="EMBL/GenBank/DDBJ databases">
        <title>Pedobacter sp. RP-1-13 sp. nov., isolated from Arctic soil.</title>
        <authorList>
            <person name="Dahal R.H."/>
        </authorList>
    </citation>
    <scope>NUCLEOTIDE SEQUENCE [LARGE SCALE GENOMIC DNA]</scope>
    <source>
        <strain evidence="2 3">RP-1-13</strain>
    </source>
</reference>
<dbReference type="AlphaFoldDB" id="A0A4R0N1N5"/>
<dbReference type="InterPro" id="IPR010285">
    <property type="entry name" value="DNA_helicase_pif1-like_DEAD"/>
</dbReference>
<dbReference type="InterPro" id="IPR051055">
    <property type="entry name" value="PIF1_helicase"/>
</dbReference>
<dbReference type="SUPFAM" id="SSF52540">
    <property type="entry name" value="P-loop containing nucleoside triphosphate hydrolases"/>
    <property type="match status" value="2"/>
</dbReference>
<gene>
    <name evidence="2" type="ORF">EZ428_10725</name>
</gene>
<dbReference type="SUPFAM" id="SSF47819">
    <property type="entry name" value="HRDC-like"/>
    <property type="match status" value="1"/>
</dbReference>
<dbReference type="InterPro" id="IPR010997">
    <property type="entry name" value="HRDC-like_sf"/>
</dbReference>
<proteinExistence type="predicted"/>
<dbReference type="GO" id="GO:0000166">
    <property type="term" value="F:nucleotide binding"/>
    <property type="evidence" value="ECO:0007669"/>
    <property type="project" value="InterPro"/>
</dbReference>
<evidence type="ECO:0000313" key="2">
    <source>
        <dbReference type="EMBL" id="TCC92194.1"/>
    </source>
</evidence>
<dbReference type="GO" id="GO:0006281">
    <property type="term" value="P:DNA repair"/>
    <property type="evidence" value="ECO:0007669"/>
    <property type="project" value="InterPro"/>
</dbReference>
<dbReference type="GO" id="GO:0003678">
    <property type="term" value="F:DNA helicase activity"/>
    <property type="evidence" value="ECO:0007669"/>
    <property type="project" value="InterPro"/>
</dbReference>
<dbReference type="Pfam" id="PF05970">
    <property type="entry name" value="PIF1"/>
    <property type="match status" value="1"/>
</dbReference>
<dbReference type="FunFam" id="3.40.50.300:FF:001498">
    <property type="entry name" value="ATP-dependent DNA helicase"/>
    <property type="match status" value="1"/>
</dbReference>
<dbReference type="EMBL" id="SJSK01000002">
    <property type="protein sequence ID" value="TCC92194.1"/>
    <property type="molecule type" value="Genomic_DNA"/>
</dbReference>
<accession>A0A4R0N1N5</accession>
<dbReference type="Gene3D" id="3.40.50.300">
    <property type="entry name" value="P-loop containing nucleotide triphosphate hydrolases"/>
    <property type="match status" value="2"/>
</dbReference>
<sequence length="696" mass="78361">MTLDPLHKLIIDFIEKTNKPIFMTGKAGTGKTTFLRYIRSNTKKNLVVVAPTAVAAINAGGVTIHSFFQVPFGPILPTPFANAFNEFSGKSFGPEKSKIIKCLDLLIIDEISMVRADTIDYIDRILRFVKGNSRPFGGVQLLMIGDLYQLPPVFQKDWHLLGKFYKGPYFFDSLIFREFPLLTFELTKVHRQSDPIFIEILNEIRNGAISEDLLQKLNEHYNKNSANHDLADHVTLTTHNPLVKQLNEQRLAALTGNTHSFKAKVTGDFPKEAYPTEEELVLKEGAMVMFIKNDSSGKKQFYNGRTAKVQSISGDSINLTFLDDGSSFEANQEIWENNKYALSESDQKVTQSSAGSFTQFPLRLAWAITIHKSQGLTFNKAVIDVGAAFAHGQTYVALSRCRNLEGLILKEKVQLKNIITDASVTAFMKKAQAELPSQQTLENALLALELETLQQSFQFAPTMAAWQHLKVVIMELMPTEPLIAEKLSHIQQMLEHKIHSVAARFIQKELSIKQVVLSEIKARLEKAAGYFLPNLINLHTDITDLHQMLNGVAFHPDYFSTLNQLLEQLETKSEVFKLLPTINNFSEIDKVMSSKAAKYKPVDDWKQNQANTAAVIENPVLYAQLLDWRKRTAETKKLIGYHIISDQAIIDISAKLPKTLTQLSKIKNVGEGKTATYGDDILRLIRQYLGEGELLF</sequence>
<dbReference type="GO" id="GO:0003676">
    <property type="term" value="F:nucleic acid binding"/>
    <property type="evidence" value="ECO:0007669"/>
    <property type="project" value="InterPro"/>
</dbReference>
<dbReference type="InterPro" id="IPR002121">
    <property type="entry name" value="HRDC_dom"/>
</dbReference>
<evidence type="ECO:0000313" key="3">
    <source>
        <dbReference type="Proteomes" id="UP000292884"/>
    </source>
</evidence>
<dbReference type="SMART" id="SM00341">
    <property type="entry name" value="HRDC"/>
    <property type="match status" value="1"/>
</dbReference>
<feature type="domain" description="HRDC" evidence="1">
    <location>
        <begin position="615"/>
        <end position="695"/>
    </location>
</feature>
<organism evidence="2 3">
    <name type="scientific">Pedobacter frigiditerrae</name>
    <dbReference type="NCBI Taxonomy" id="2530452"/>
    <lineage>
        <taxon>Bacteria</taxon>
        <taxon>Pseudomonadati</taxon>
        <taxon>Bacteroidota</taxon>
        <taxon>Sphingobacteriia</taxon>
        <taxon>Sphingobacteriales</taxon>
        <taxon>Sphingobacteriaceae</taxon>
        <taxon>Pedobacter</taxon>
    </lineage>
</organism>
<dbReference type="PROSITE" id="PS50967">
    <property type="entry name" value="HRDC"/>
    <property type="match status" value="1"/>
</dbReference>
<name>A0A4R0N1N5_9SPHI</name>
<comment type="caution">
    <text evidence="2">The sequence shown here is derived from an EMBL/GenBank/DDBJ whole genome shotgun (WGS) entry which is preliminary data.</text>
</comment>
<dbReference type="RefSeq" id="WP_131553135.1">
    <property type="nucleotide sequence ID" value="NZ_SJSK01000002.1"/>
</dbReference>
<dbReference type="PANTHER" id="PTHR47642">
    <property type="entry name" value="ATP-DEPENDENT DNA HELICASE"/>
    <property type="match status" value="1"/>
</dbReference>
<evidence type="ECO:0000259" key="1">
    <source>
        <dbReference type="PROSITE" id="PS50967"/>
    </source>
</evidence>
<dbReference type="Proteomes" id="UP000292884">
    <property type="component" value="Unassembled WGS sequence"/>
</dbReference>
<protein>
    <recommendedName>
        <fullName evidence="1">HRDC domain-containing protein</fullName>
    </recommendedName>
</protein>
<keyword evidence="3" id="KW-1185">Reference proteome</keyword>
<dbReference type="InterPro" id="IPR027417">
    <property type="entry name" value="P-loop_NTPase"/>
</dbReference>
<dbReference type="Gene3D" id="1.10.150.80">
    <property type="entry name" value="HRDC domain"/>
    <property type="match status" value="1"/>
</dbReference>
<dbReference type="CDD" id="cd18809">
    <property type="entry name" value="SF1_C_RecD"/>
    <property type="match status" value="1"/>
</dbReference>
<dbReference type="Pfam" id="PF00570">
    <property type="entry name" value="HRDC"/>
    <property type="match status" value="1"/>
</dbReference>
<dbReference type="OrthoDB" id="9763659at2"/>
<dbReference type="PANTHER" id="PTHR47642:SF5">
    <property type="entry name" value="ATP-DEPENDENT DNA HELICASE"/>
    <property type="match status" value="1"/>
</dbReference>